<comment type="caution">
    <text evidence="2">The sequence shown here is derived from an EMBL/GenBank/DDBJ whole genome shotgun (WGS) entry which is preliminary data.</text>
</comment>
<proteinExistence type="predicted"/>
<evidence type="ECO:0000313" key="2">
    <source>
        <dbReference type="EMBL" id="CAF3955327.1"/>
    </source>
</evidence>
<dbReference type="Proteomes" id="UP000663868">
    <property type="component" value="Unassembled WGS sequence"/>
</dbReference>
<evidence type="ECO:0000313" key="1">
    <source>
        <dbReference type="EMBL" id="CAF0888357.1"/>
    </source>
</evidence>
<organism evidence="2 3">
    <name type="scientific">Adineta steineri</name>
    <dbReference type="NCBI Taxonomy" id="433720"/>
    <lineage>
        <taxon>Eukaryota</taxon>
        <taxon>Metazoa</taxon>
        <taxon>Spiralia</taxon>
        <taxon>Gnathifera</taxon>
        <taxon>Rotifera</taxon>
        <taxon>Eurotatoria</taxon>
        <taxon>Bdelloidea</taxon>
        <taxon>Adinetida</taxon>
        <taxon>Adinetidae</taxon>
        <taxon>Adineta</taxon>
    </lineage>
</organism>
<protein>
    <submittedName>
        <fullName evidence="2">Uncharacterized protein</fullName>
    </submittedName>
</protein>
<evidence type="ECO:0000313" key="3">
    <source>
        <dbReference type="Proteomes" id="UP000663868"/>
    </source>
</evidence>
<gene>
    <name evidence="1" type="ORF">IZO911_LOCUS11578</name>
    <name evidence="2" type="ORF">KXQ929_LOCUS25860</name>
</gene>
<name>A0A819KUC0_9BILA</name>
<dbReference type="Proteomes" id="UP000663860">
    <property type="component" value="Unassembled WGS sequence"/>
</dbReference>
<dbReference type="AlphaFoldDB" id="A0A819KUC0"/>
<dbReference type="EMBL" id="CAJOBB010002282">
    <property type="protein sequence ID" value="CAF3955327.1"/>
    <property type="molecule type" value="Genomic_DNA"/>
</dbReference>
<reference evidence="2" key="1">
    <citation type="submission" date="2021-02" db="EMBL/GenBank/DDBJ databases">
        <authorList>
            <person name="Nowell W R."/>
        </authorList>
    </citation>
    <scope>NUCLEOTIDE SEQUENCE</scope>
</reference>
<sequence>MTSSSSSHDFVKQINPSTISLSSTETTENVRAMYDQSDGFRVYKNKNIVFFGHDTMRSLYCDLARLLQTGNMLKNNSIKFHHTRHDPYTNETILKKLDKCISYDRIDCRRYYSEKSCTTLYLIFIGSVMDDKWPIDVEWLKNITEAKQIDLVVTSCAYPDLCVRRLEKKNEKFEHKLPLFQLKLNYMCSTFKNAFPHATMIWFPPLPTIRLDDGKQMDQFKQLITTCFDIACTQNHFEYLKRCQDWINVYTILYLKDECYMSGEALRELTTELGEHMTIKWERNTDIETEPSYKRFKT</sequence>
<accession>A0A819KUC0</accession>
<dbReference type="EMBL" id="CAJNOE010000087">
    <property type="protein sequence ID" value="CAF0888357.1"/>
    <property type="molecule type" value="Genomic_DNA"/>
</dbReference>